<feature type="compositionally biased region" description="Polar residues" evidence="1">
    <location>
        <begin position="189"/>
        <end position="198"/>
    </location>
</feature>
<dbReference type="PANTHER" id="PTHR33737:SF19">
    <property type="entry name" value="BNAA10G12980D PROTEIN"/>
    <property type="match status" value="1"/>
</dbReference>
<accession>A0AAV8TNR2</accession>
<feature type="region of interest" description="Disordered" evidence="1">
    <location>
        <begin position="58"/>
        <end position="80"/>
    </location>
</feature>
<name>A0AAV8TNR2_9ROSI</name>
<sequence>METDLSLIEISAVDDSLIIPTAGDVSGSVTGFSCSPLHQIPGSNPSIRRPPLPPARFGSVKGVDGACKSNRESVDDKENSNLNKTEVAKLSLEPHKMKRKKKGGGYNLRKSLAWDRAFFTEEGVLDPLELSMLSGNSGGEVLSVIHEGRESMCASEDSINESPPDLRPLEDNLFKELPKSASKKGGNVVGTSSPNTGASLAKEKAKRKVLSAQDINRSASQCSGRPRIQNFEVPKVATKNSKQEKVLSLKNDARGVSISTSSTDRSSRLKHNQIAQPVKSRKNIGMKGTSINAKNVPNYGKFGPASKMGSRSNPQQARRNAVNPAKEKLPLTKLNKPRGSQANNVSRILLDSGLPAACHPQTSHEVDLSVVSTPSSQSSSYCGGNIQETQIPTAKASGLRMPSPSLGFFHQSRSATHSLSQRNSTSYNVPNSSILNQRKPRSSSSCDEGNRRPLGNIPSGLSKEKPGASFSNLHSNAEIYDMDANGLQMKGDELLLQSNTDDSKLAEDNRSKIIDATVKIQDSIPNNSEKFHDPSPYDGMELTTGSFRRIDNLTETLNVGNANVQIFDNNMSVKNSNSILGSSAMVNPHSNIVDGLSDKSAQQSEIACTETERRESSAFNTAGKTECPFVDNAPACSADPELVVEYLMAGHDFQSVSNFSVSERMSTGGMTDAVITDNVEPTGVFHKTEKSAQQSEIACAKTERREYYGFNTGENIEGMLVDIAFAGSVDPELADENLRLDLDFHGASNSSVLERMSIGNMTDAVTTDNIEATRVCHKSEKSAQQLDIACSKIERREYSGLNTAGKIDNQFMDNALVVSVDAEFTVDSIRVELDFNGVSNSSLMSIGDTANSDNTNNIELIGGCNKSEGIGDSERKALHFSHQLCPFEQVKVAGECCEVDKQYCSSINSVAFSKLQPGTDIHYDEKSISIALDDSSKVIDDLSEQYVESINPVGQCYNGSVSETVTNAECESISDQIFNQCEILEQASEITGIKEVNKETGIEEELVLCSRRKSIADNCNMNSCTSTANTMFLTITGDSDKRLETCSELQNSNIKIEEDSPENGLHMDSKLFLMNVELVDSENRDNQKNVADFSEKGNSSSDDSKCFDVNTEAPSALKDVCLNMEKNDKHPRVVQTIPGAICVEQSPDIGLYMNRKCGLDKLADQATTEYDPFSNNSGDQIPLLVTNCVFKPFCSIDKPDMKLDETSNGSIFQDMEVDLLKTDNLQNKAETIILENSSCLDSEMQDELNTEISREEDNNKRRSLKRLANDEKKDELAIKPPPYAVPFSDEWLAAFEGAGEEILKMKGGAVQNSPPDRSLPEPSPWSPVKKKNNQGIGPFDCTKYSNTNIPHDSPS</sequence>
<reference evidence="2 3" key="1">
    <citation type="submission" date="2021-09" db="EMBL/GenBank/DDBJ databases">
        <title>Genomic insights and catalytic innovation underlie evolution of tropane alkaloids biosynthesis.</title>
        <authorList>
            <person name="Wang Y.-J."/>
            <person name="Tian T."/>
            <person name="Huang J.-P."/>
            <person name="Huang S.-X."/>
        </authorList>
    </citation>
    <scope>NUCLEOTIDE SEQUENCE [LARGE SCALE GENOMIC DNA]</scope>
    <source>
        <strain evidence="2">KIB-2018</strain>
        <tissue evidence="2">Leaf</tissue>
    </source>
</reference>
<evidence type="ECO:0000313" key="3">
    <source>
        <dbReference type="Proteomes" id="UP001159364"/>
    </source>
</evidence>
<dbReference type="EMBL" id="JAIWQS010000004">
    <property type="protein sequence ID" value="KAJ8768607.1"/>
    <property type="molecule type" value="Genomic_DNA"/>
</dbReference>
<dbReference type="Proteomes" id="UP001159364">
    <property type="component" value="Linkage Group LG04"/>
</dbReference>
<organism evidence="2 3">
    <name type="scientific">Erythroxylum novogranatense</name>
    <dbReference type="NCBI Taxonomy" id="1862640"/>
    <lineage>
        <taxon>Eukaryota</taxon>
        <taxon>Viridiplantae</taxon>
        <taxon>Streptophyta</taxon>
        <taxon>Embryophyta</taxon>
        <taxon>Tracheophyta</taxon>
        <taxon>Spermatophyta</taxon>
        <taxon>Magnoliopsida</taxon>
        <taxon>eudicotyledons</taxon>
        <taxon>Gunneridae</taxon>
        <taxon>Pentapetalae</taxon>
        <taxon>rosids</taxon>
        <taxon>fabids</taxon>
        <taxon>Malpighiales</taxon>
        <taxon>Erythroxylaceae</taxon>
        <taxon>Erythroxylum</taxon>
    </lineage>
</organism>
<feature type="region of interest" description="Disordered" evidence="1">
    <location>
        <begin position="180"/>
        <end position="199"/>
    </location>
</feature>
<evidence type="ECO:0000256" key="1">
    <source>
        <dbReference type="SAM" id="MobiDB-lite"/>
    </source>
</evidence>
<comment type="caution">
    <text evidence="2">The sequence shown here is derived from an EMBL/GenBank/DDBJ whole genome shotgun (WGS) entry which is preliminary data.</text>
</comment>
<feature type="compositionally biased region" description="Polar residues" evidence="1">
    <location>
        <begin position="309"/>
        <end position="318"/>
    </location>
</feature>
<feature type="region of interest" description="Disordered" evidence="1">
    <location>
        <begin position="397"/>
        <end position="470"/>
    </location>
</feature>
<dbReference type="PANTHER" id="PTHR33737">
    <property type="entry name" value="OS05G0121800 PROTEIN"/>
    <property type="match status" value="1"/>
</dbReference>
<dbReference type="GO" id="GO:0008017">
    <property type="term" value="F:microtubule binding"/>
    <property type="evidence" value="ECO:0007669"/>
    <property type="project" value="InterPro"/>
</dbReference>
<feature type="region of interest" description="Disordered" evidence="1">
    <location>
        <begin position="288"/>
        <end position="322"/>
    </location>
</feature>
<feature type="compositionally biased region" description="Polar residues" evidence="1">
    <location>
        <begin position="1343"/>
        <end position="1355"/>
    </location>
</feature>
<keyword evidence="3" id="KW-1185">Reference proteome</keyword>
<feature type="region of interest" description="Disordered" evidence="1">
    <location>
        <begin position="1305"/>
        <end position="1355"/>
    </location>
</feature>
<feature type="region of interest" description="Disordered" evidence="1">
    <location>
        <begin position="1245"/>
        <end position="1268"/>
    </location>
</feature>
<protein>
    <submittedName>
        <fullName evidence="2">Uncharacterized protein</fullName>
    </submittedName>
</protein>
<evidence type="ECO:0000313" key="2">
    <source>
        <dbReference type="EMBL" id="KAJ8768607.1"/>
    </source>
</evidence>
<feature type="compositionally biased region" description="Polar residues" evidence="1">
    <location>
        <begin position="411"/>
        <end position="447"/>
    </location>
</feature>
<dbReference type="InterPro" id="IPR045882">
    <property type="entry name" value="GPT1/2"/>
</dbReference>
<feature type="compositionally biased region" description="Basic and acidic residues" evidence="1">
    <location>
        <begin position="69"/>
        <end position="79"/>
    </location>
</feature>
<gene>
    <name evidence="2" type="ORF">K2173_023511</name>
</gene>
<feature type="region of interest" description="Disordered" evidence="1">
    <location>
        <begin position="1083"/>
        <end position="1105"/>
    </location>
</feature>
<proteinExistence type="predicted"/>